<dbReference type="AlphaFoldDB" id="A0AA39KV74"/>
<name>A0AA39KV74_MICHY</name>
<dbReference type="InterPro" id="IPR051342">
    <property type="entry name" value="PDZ_scaffold"/>
</dbReference>
<dbReference type="EMBL" id="JAQQBR010000005">
    <property type="protein sequence ID" value="KAK0174969.1"/>
    <property type="molecule type" value="Genomic_DNA"/>
</dbReference>
<keyword evidence="4" id="KW-1185">Reference proteome</keyword>
<reference evidence="3" key="1">
    <citation type="journal article" date="2023" name="bioRxiv">
        <title>Scaffold-level genome assemblies of two parasitoid biocontrol wasps reveal the parthenogenesis mechanism and an associated novel virus.</title>
        <authorList>
            <person name="Inwood S."/>
            <person name="Skelly J."/>
            <person name="Guhlin J."/>
            <person name="Harrop T."/>
            <person name="Goldson S."/>
            <person name="Dearden P."/>
        </authorList>
    </citation>
    <scope>NUCLEOTIDE SEQUENCE</scope>
    <source>
        <strain evidence="3">Lincoln</strain>
        <tissue evidence="3">Whole body</tissue>
    </source>
</reference>
<dbReference type="PANTHER" id="PTHR19964:SF97">
    <property type="entry name" value="PDZ DOMAIN-CONTAINING PROTEIN"/>
    <property type="match status" value="1"/>
</dbReference>
<dbReference type="PANTHER" id="PTHR19964">
    <property type="entry name" value="MULTIPLE PDZ DOMAIN PROTEIN"/>
    <property type="match status" value="1"/>
</dbReference>
<feature type="compositionally biased region" description="Polar residues" evidence="1">
    <location>
        <begin position="582"/>
        <end position="596"/>
    </location>
</feature>
<gene>
    <name evidence="3" type="ORF">PV327_008756</name>
</gene>
<dbReference type="SUPFAM" id="SSF50156">
    <property type="entry name" value="PDZ domain-like"/>
    <property type="match status" value="2"/>
</dbReference>
<reference evidence="3" key="2">
    <citation type="submission" date="2023-03" db="EMBL/GenBank/DDBJ databases">
        <authorList>
            <person name="Inwood S.N."/>
            <person name="Skelly J.G."/>
            <person name="Guhlin J."/>
            <person name="Harrop T.W.R."/>
            <person name="Goldson S.G."/>
            <person name="Dearden P.K."/>
        </authorList>
    </citation>
    <scope>NUCLEOTIDE SEQUENCE</scope>
    <source>
        <strain evidence="3">Lincoln</strain>
        <tissue evidence="3">Whole body</tissue>
    </source>
</reference>
<feature type="region of interest" description="Disordered" evidence="1">
    <location>
        <begin position="582"/>
        <end position="625"/>
    </location>
</feature>
<organism evidence="3 4">
    <name type="scientific">Microctonus hyperodae</name>
    <name type="common">Parasitoid wasp</name>
    <dbReference type="NCBI Taxonomy" id="165561"/>
    <lineage>
        <taxon>Eukaryota</taxon>
        <taxon>Metazoa</taxon>
        <taxon>Ecdysozoa</taxon>
        <taxon>Arthropoda</taxon>
        <taxon>Hexapoda</taxon>
        <taxon>Insecta</taxon>
        <taxon>Pterygota</taxon>
        <taxon>Neoptera</taxon>
        <taxon>Endopterygota</taxon>
        <taxon>Hymenoptera</taxon>
        <taxon>Apocrita</taxon>
        <taxon>Ichneumonoidea</taxon>
        <taxon>Braconidae</taxon>
        <taxon>Euphorinae</taxon>
        <taxon>Microctonus</taxon>
    </lineage>
</organism>
<comment type="caution">
    <text evidence="3">The sequence shown here is derived from an EMBL/GenBank/DDBJ whole genome shotgun (WGS) entry which is preliminary data.</text>
</comment>
<evidence type="ECO:0000259" key="2">
    <source>
        <dbReference type="PROSITE" id="PS50106"/>
    </source>
</evidence>
<dbReference type="SMART" id="SM00228">
    <property type="entry name" value="PDZ"/>
    <property type="match status" value="2"/>
</dbReference>
<dbReference type="Pfam" id="PF00595">
    <property type="entry name" value="PDZ"/>
    <property type="match status" value="2"/>
</dbReference>
<dbReference type="InterPro" id="IPR001478">
    <property type="entry name" value="PDZ"/>
</dbReference>
<feature type="region of interest" description="Disordered" evidence="1">
    <location>
        <begin position="100"/>
        <end position="122"/>
    </location>
</feature>
<feature type="compositionally biased region" description="Polar residues" evidence="1">
    <location>
        <begin position="272"/>
        <end position="289"/>
    </location>
</feature>
<feature type="region of interest" description="Disordered" evidence="1">
    <location>
        <begin position="56"/>
        <end position="88"/>
    </location>
</feature>
<sequence>MKNNAIVDERLKENDVKSSLIIRKSDIRDIAKYFNYPIKENEHDYRVSRLQNIGDPNERMGSNFSRHHNKGFTGRRTQSSGNLCDPQSDVNDVVKMSIPCSSKPEQRHSITGSLPNSLDNDKKTHGMNNLLYNTNVISNRLDNNIGGILSHAKSNEVEFHDKSTMGMELVKYHSYESLKGDPWKYQHNGEVDSLCYSHGYFKSHSQVEQREDDVSFRTGNNYYHGEIEKSVVAQDNKRLPTRRIDPKWCDPTSIRVLHKKVSIDTATGQQADSGLTINRQRKQPVNANSKRLIVGENYNQDQGYASERSPEDEHPPLLPEQSILNIDSQRTFRIILQKSSRGLGLSVSGGGTIGPVRVKRLFPQQPAALSNQLKPGDILLSANGVPLSGLTNYEALEVLRTTSSTVELLVCRQAGEANITPPGDPPTPPMRRKPLSENTQVLNAIPPLHIEPCGEFDIEMTKVSGSLGFTLRKVDSSVLGHYIRALVREPALSDGRIQPGDKIVAVDDTLLSPMTHEEAVSLLRQCGPKVKLRLYRDLAQTPVSALSPTEPDNPLRPPHTSLRQEAVDMLCDLAVRKLSPTVSNDEGCQYSSSAPATSPRRLRKPLSRTSTAENDKIDEERSKSKMEVSIPIYDEHDITKRPRPKFLNLSSLNEKTEPSKDVSNSNTQVYIDSVANTATPITSTIAVTNVDSPNHSYDYQCHGINLLDENTDDKNLLTELTSVPPVISFSNINGDAVSSHKNNLYQSAEQTSSRYENGKHVIPTNISQGALYSSDHDVPASSRHGLVYLPLLNRVEFPVFASYLTRDF</sequence>
<feature type="compositionally biased region" description="Basic and acidic residues" evidence="1">
    <location>
        <begin position="613"/>
        <end position="625"/>
    </location>
</feature>
<feature type="compositionally biased region" description="Polar residues" evidence="1">
    <location>
        <begin position="109"/>
        <end position="118"/>
    </location>
</feature>
<dbReference type="InterPro" id="IPR036034">
    <property type="entry name" value="PDZ_sf"/>
</dbReference>
<dbReference type="PROSITE" id="PS50106">
    <property type="entry name" value="PDZ"/>
    <property type="match status" value="2"/>
</dbReference>
<protein>
    <recommendedName>
        <fullName evidence="2">PDZ domain-containing protein</fullName>
    </recommendedName>
</protein>
<feature type="region of interest" description="Disordered" evidence="1">
    <location>
        <begin position="272"/>
        <end position="296"/>
    </location>
</feature>
<evidence type="ECO:0000313" key="3">
    <source>
        <dbReference type="EMBL" id="KAK0174969.1"/>
    </source>
</evidence>
<evidence type="ECO:0000256" key="1">
    <source>
        <dbReference type="SAM" id="MobiDB-lite"/>
    </source>
</evidence>
<feature type="domain" description="PDZ" evidence="2">
    <location>
        <begin position="333"/>
        <end position="414"/>
    </location>
</feature>
<dbReference type="Proteomes" id="UP001168972">
    <property type="component" value="Unassembled WGS sequence"/>
</dbReference>
<feature type="domain" description="PDZ" evidence="2">
    <location>
        <begin position="457"/>
        <end position="538"/>
    </location>
</feature>
<evidence type="ECO:0000313" key="4">
    <source>
        <dbReference type="Proteomes" id="UP001168972"/>
    </source>
</evidence>
<accession>A0AA39KV74</accession>
<proteinExistence type="predicted"/>
<dbReference type="Gene3D" id="2.30.42.10">
    <property type="match status" value="2"/>
</dbReference>